<comment type="caution">
    <text evidence="2">The sequence shown here is derived from an EMBL/GenBank/DDBJ whole genome shotgun (WGS) entry which is preliminary data.</text>
</comment>
<proteinExistence type="predicted"/>
<evidence type="ECO:0000313" key="2">
    <source>
        <dbReference type="EMBL" id="KAK7487626.1"/>
    </source>
</evidence>
<dbReference type="AlphaFoldDB" id="A0ABD0KKW2"/>
<dbReference type="EMBL" id="JACVVK020000162">
    <property type="protein sequence ID" value="KAK7487626.1"/>
    <property type="molecule type" value="Genomic_DNA"/>
</dbReference>
<evidence type="ECO:0000313" key="3">
    <source>
        <dbReference type="Proteomes" id="UP001519460"/>
    </source>
</evidence>
<protein>
    <submittedName>
        <fullName evidence="2">Uncharacterized protein</fullName>
    </submittedName>
</protein>
<keyword evidence="3" id="KW-1185">Reference proteome</keyword>
<organism evidence="2 3">
    <name type="scientific">Batillaria attramentaria</name>
    <dbReference type="NCBI Taxonomy" id="370345"/>
    <lineage>
        <taxon>Eukaryota</taxon>
        <taxon>Metazoa</taxon>
        <taxon>Spiralia</taxon>
        <taxon>Lophotrochozoa</taxon>
        <taxon>Mollusca</taxon>
        <taxon>Gastropoda</taxon>
        <taxon>Caenogastropoda</taxon>
        <taxon>Sorbeoconcha</taxon>
        <taxon>Cerithioidea</taxon>
        <taxon>Batillariidae</taxon>
        <taxon>Batillaria</taxon>
    </lineage>
</organism>
<feature type="region of interest" description="Disordered" evidence="1">
    <location>
        <begin position="1"/>
        <end position="28"/>
    </location>
</feature>
<gene>
    <name evidence="2" type="ORF">BaRGS_00021176</name>
</gene>
<evidence type="ECO:0000256" key="1">
    <source>
        <dbReference type="SAM" id="MobiDB-lite"/>
    </source>
</evidence>
<dbReference type="Proteomes" id="UP001519460">
    <property type="component" value="Unassembled WGS sequence"/>
</dbReference>
<accession>A0ABD0KKW2</accession>
<sequence>MQTKTSQARGMDSVFPRRHPSQTALRQSAKGLGGRINDCLLTCYYAGLNKYQGTSSIIRKNCRNTELPDANTDSSRQHILWDVTASLRHHLRLKMTAWGHTSPKSVSSSEEF</sequence>
<name>A0ABD0KKW2_9CAEN</name>
<reference evidence="2 3" key="1">
    <citation type="journal article" date="2023" name="Sci. Data">
        <title>Genome assembly of the Korean intertidal mud-creeper Batillaria attramentaria.</title>
        <authorList>
            <person name="Patra A.K."/>
            <person name="Ho P.T."/>
            <person name="Jun S."/>
            <person name="Lee S.J."/>
            <person name="Kim Y."/>
            <person name="Won Y.J."/>
        </authorList>
    </citation>
    <scope>NUCLEOTIDE SEQUENCE [LARGE SCALE GENOMIC DNA]</scope>
    <source>
        <strain evidence="2">Wonlab-2016</strain>
    </source>
</reference>